<dbReference type="InterPro" id="IPR039793">
    <property type="entry name" value="UROS/Hem4"/>
</dbReference>
<comment type="catalytic activity">
    <reaction evidence="8 9">
        <text>hydroxymethylbilane = uroporphyrinogen III + H2O</text>
        <dbReference type="Rhea" id="RHEA:18965"/>
        <dbReference type="ChEBI" id="CHEBI:15377"/>
        <dbReference type="ChEBI" id="CHEBI:57308"/>
        <dbReference type="ChEBI" id="CHEBI:57845"/>
        <dbReference type="EC" id="4.2.1.75"/>
    </reaction>
</comment>
<dbReference type="InterPro" id="IPR003754">
    <property type="entry name" value="4pyrrol_synth_uPrphyn_synth"/>
</dbReference>
<organism evidence="11 12">
    <name type="scientific">Camelimonas abortus</name>
    <dbReference type="NCBI Taxonomy" id="1017184"/>
    <lineage>
        <taxon>Bacteria</taxon>
        <taxon>Pseudomonadati</taxon>
        <taxon>Pseudomonadota</taxon>
        <taxon>Alphaproteobacteria</taxon>
        <taxon>Hyphomicrobiales</taxon>
        <taxon>Chelatococcaceae</taxon>
        <taxon>Camelimonas</taxon>
    </lineage>
</organism>
<dbReference type="GO" id="GO:0004852">
    <property type="term" value="F:uroporphyrinogen-III synthase activity"/>
    <property type="evidence" value="ECO:0007669"/>
    <property type="project" value="UniProtKB-EC"/>
</dbReference>
<gene>
    <name evidence="11" type="ORF">ACFOEX_04105</name>
</gene>
<dbReference type="SUPFAM" id="SSF69618">
    <property type="entry name" value="HemD-like"/>
    <property type="match status" value="1"/>
</dbReference>
<sequence>MRILLTRPASRSGATARRLRGMGLEVVESPVLAIRPSGAPMPSGRFDAVILTSPGSLLGFPEPPAHLPVLAVGDRTAEDARHAGFLHVLSASGDRHDLAALARETLPPGSRLLLAAGRERKEDLVDMLRRDGLEPVVWVCYHADAASSLAPEASAALQAGAIGWVMHYSPRSAALFLELAAAAGLRAAAQQAGHVCISEDTAVALERAGVTRVVTAERPDDDAMIAAVAALVAGAA</sequence>
<comment type="function">
    <text evidence="6 9">Catalyzes cyclization of the linear tetrapyrrole, hydroxymethylbilane, to the macrocyclic uroporphyrinogen III.</text>
</comment>
<evidence type="ECO:0000256" key="6">
    <source>
        <dbReference type="ARBA" id="ARBA00037589"/>
    </source>
</evidence>
<evidence type="ECO:0000256" key="5">
    <source>
        <dbReference type="ARBA" id="ARBA00023244"/>
    </source>
</evidence>
<evidence type="ECO:0000256" key="3">
    <source>
        <dbReference type="ARBA" id="ARBA00013109"/>
    </source>
</evidence>
<proteinExistence type="inferred from homology"/>
<evidence type="ECO:0000256" key="1">
    <source>
        <dbReference type="ARBA" id="ARBA00004772"/>
    </source>
</evidence>
<comment type="pathway">
    <text evidence="1 9">Porphyrin-containing compound metabolism; protoporphyrin-IX biosynthesis; coproporphyrinogen-III from 5-aminolevulinate: step 3/4.</text>
</comment>
<keyword evidence="4 9" id="KW-0456">Lyase</keyword>
<evidence type="ECO:0000313" key="11">
    <source>
        <dbReference type="EMBL" id="MFC3265550.1"/>
    </source>
</evidence>
<dbReference type="Gene3D" id="3.40.50.10090">
    <property type="match status" value="2"/>
</dbReference>
<protein>
    <recommendedName>
        <fullName evidence="7 9">Uroporphyrinogen-III synthase</fullName>
        <ecNumber evidence="3 9">4.2.1.75</ecNumber>
    </recommendedName>
</protein>
<dbReference type="Pfam" id="PF02602">
    <property type="entry name" value="HEM4"/>
    <property type="match status" value="1"/>
</dbReference>
<accession>A0ABV7LD27</accession>
<keyword evidence="5 9" id="KW-0627">Porphyrin biosynthesis</keyword>
<comment type="similarity">
    <text evidence="2 9">Belongs to the uroporphyrinogen-III synthase family.</text>
</comment>
<evidence type="ECO:0000259" key="10">
    <source>
        <dbReference type="Pfam" id="PF02602"/>
    </source>
</evidence>
<evidence type="ECO:0000256" key="9">
    <source>
        <dbReference type="RuleBase" id="RU366031"/>
    </source>
</evidence>
<dbReference type="PANTHER" id="PTHR38042">
    <property type="entry name" value="UROPORPHYRINOGEN-III SYNTHASE, CHLOROPLASTIC"/>
    <property type="match status" value="1"/>
</dbReference>
<feature type="domain" description="Tetrapyrrole biosynthesis uroporphyrinogen III synthase" evidence="10">
    <location>
        <begin position="15"/>
        <end position="226"/>
    </location>
</feature>
<reference evidence="12" key="1">
    <citation type="journal article" date="2019" name="Int. J. Syst. Evol. Microbiol.">
        <title>The Global Catalogue of Microorganisms (GCM) 10K type strain sequencing project: providing services to taxonomists for standard genome sequencing and annotation.</title>
        <authorList>
            <consortium name="The Broad Institute Genomics Platform"/>
            <consortium name="The Broad Institute Genome Sequencing Center for Infectious Disease"/>
            <person name="Wu L."/>
            <person name="Ma J."/>
        </authorList>
    </citation>
    <scope>NUCLEOTIDE SEQUENCE [LARGE SCALE GENOMIC DNA]</scope>
    <source>
        <strain evidence="12">CCM 7941</strain>
    </source>
</reference>
<dbReference type="InterPro" id="IPR036108">
    <property type="entry name" value="4pyrrol_syn_uPrphyn_synt_sf"/>
</dbReference>
<evidence type="ECO:0000313" key="12">
    <source>
        <dbReference type="Proteomes" id="UP001595536"/>
    </source>
</evidence>
<evidence type="ECO:0000256" key="4">
    <source>
        <dbReference type="ARBA" id="ARBA00023239"/>
    </source>
</evidence>
<evidence type="ECO:0000256" key="8">
    <source>
        <dbReference type="ARBA" id="ARBA00048617"/>
    </source>
</evidence>
<dbReference type="PANTHER" id="PTHR38042:SF1">
    <property type="entry name" value="UROPORPHYRINOGEN-III SYNTHASE, CHLOROPLASTIC"/>
    <property type="match status" value="1"/>
</dbReference>
<evidence type="ECO:0000256" key="7">
    <source>
        <dbReference type="ARBA" id="ARBA00040167"/>
    </source>
</evidence>
<keyword evidence="12" id="KW-1185">Reference proteome</keyword>
<comment type="caution">
    <text evidence="11">The sequence shown here is derived from an EMBL/GenBank/DDBJ whole genome shotgun (WGS) entry which is preliminary data.</text>
</comment>
<evidence type="ECO:0000256" key="2">
    <source>
        <dbReference type="ARBA" id="ARBA00008133"/>
    </source>
</evidence>
<name>A0ABV7LD27_9HYPH</name>
<dbReference type="EMBL" id="JBHRUV010000017">
    <property type="protein sequence ID" value="MFC3265550.1"/>
    <property type="molecule type" value="Genomic_DNA"/>
</dbReference>
<dbReference type="EC" id="4.2.1.75" evidence="3 9"/>
<dbReference type="RefSeq" id="WP_376831603.1">
    <property type="nucleotide sequence ID" value="NZ_JBHLWR010000006.1"/>
</dbReference>
<dbReference type="Proteomes" id="UP001595536">
    <property type="component" value="Unassembled WGS sequence"/>
</dbReference>
<dbReference type="CDD" id="cd06578">
    <property type="entry name" value="HemD"/>
    <property type="match status" value="1"/>
</dbReference>